<evidence type="ECO:0000313" key="2">
    <source>
        <dbReference type="Proteomes" id="UP001642360"/>
    </source>
</evidence>
<name>A0ABC8RSC4_9AQUA</name>
<proteinExistence type="predicted"/>
<dbReference type="EMBL" id="CAUOFW020001724">
    <property type="protein sequence ID" value="CAK9147884.1"/>
    <property type="molecule type" value="Genomic_DNA"/>
</dbReference>
<protein>
    <submittedName>
        <fullName evidence="1">Uncharacterized protein</fullName>
    </submittedName>
</protein>
<accession>A0ABC8RSC4</accession>
<organism evidence="1 2">
    <name type="scientific">Ilex paraguariensis</name>
    <name type="common">yerba mate</name>
    <dbReference type="NCBI Taxonomy" id="185542"/>
    <lineage>
        <taxon>Eukaryota</taxon>
        <taxon>Viridiplantae</taxon>
        <taxon>Streptophyta</taxon>
        <taxon>Embryophyta</taxon>
        <taxon>Tracheophyta</taxon>
        <taxon>Spermatophyta</taxon>
        <taxon>Magnoliopsida</taxon>
        <taxon>eudicotyledons</taxon>
        <taxon>Gunneridae</taxon>
        <taxon>Pentapetalae</taxon>
        <taxon>asterids</taxon>
        <taxon>campanulids</taxon>
        <taxon>Aquifoliales</taxon>
        <taxon>Aquifoliaceae</taxon>
        <taxon>Ilex</taxon>
    </lineage>
</organism>
<evidence type="ECO:0000313" key="1">
    <source>
        <dbReference type="EMBL" id="CAK9147884.1"/>
    </source>
</evidence>
<dbReference type="AlphaFoldDB" id="A0ABC8RSC4"/>
<reference evidence="1 2" key="1">
    <citation type="submission" date="2024-02" db="EMBL/GenBank/DDBJ databases">
        <authorList>
            <person name="Vignale AGUSTIN F."/>
            <person name="Sosa J E."/>
            <person name="Modenutti C."/>
        </authorList>
    </citation>
    <scope>NUCLEOTIDE SEQUENCE [LARGE SCALE GENOMIC DNA]</scope>
</reference>
<gene>
    <name evidence="1" type="ORF">ILEXP_LOCUS15818</name>
</gene>
<dbReference type="Proteomes" id="UP001642360">
    <property type="component" value="Unassembled WGS sequence"/>
</dbReference>
<comment type="caution">
    <text evidence="1">The sequence shown here is derived from an EMBL/GenBank/DDBJ whole genome shotgun (WGS) entry which is preliminary data.</text>
</comment>
<keyword evidence="2" id="KW-1185">Reference proteome</keyword>
<sequence>MRRSVIGLLKPRSVTGLLKQDQQMLPKLRLNGLARSTILHPYHMDGATKQFFHRKRKEKHGLLKPRSVTGLLKPMSFTVNSVRMTTVKAAVEVNSAAFFRQVID</sequence>